<sequence length="607" mass="63555">MTTPDEAALLDRVWGVAEPEPVGVDLGAWRFELRGDEVADLAFDGSPVARSVRAVARDRDWNTVPTAVEGVERFEGGCRLRLAMRGLGADVTAALTVTAEGERIAVSLEATAHAEFLSNRLGLVVLHPPALAGEALVVGGHSGIERRTTFPEAVAPHQPAMDIATLAWAHDGVAVRAEFAGEVFEMEDQRNWTDASYKTYSTPLSLPFPVRIEPGAGIAQAVTFTARRTGERRAAPRAVVVELVGTGRPVPEVLLGASTAPDPTGGPADAADRKPLPEGVAGLLVELDTRTPQWPAALRRADAEAGALRLDVRIVAEHPGAVREAVDAIAALAAGRVVRVGVFSTRTHVSEPPLWAALADAARERLADVELVGGARSHFTELNRRHGDLPRGIPSLTFAITPQMHATERAQFVESVPMQGIVTRDAGRIAAGRPIHVGPITLRPRYNAVATTTPDPGSGPTTAHGYGAELVPGASDPRQSSAALEAWTVASFAAVAGEGRAADVASVAYFETDGPRGIRSSAGEYPVARAIAAIAALHGGELLVPDGALPPGVHAIGVRREDGAWRALVASLAPRAADVEVLVAGRTHPVALPPYGVVDLAGRDDRP</sequence>
<dbReference type="InterPro" id="IPR058788">
    <property type="entry name" value="ApnL_N"/>
</dbReference>
<dbReference type="Proteomes" id="UP000275048">
    <property type="component" value="Unassembled WGS sequence"/>
</dbReference>
<evidence type="ECO:0000259" key="2">
    <source>
        <dbReference type="Pfam" id="PF25838"/>
    </source>
</evidence>
<evidence type="ECO:0000259" key="1">
    <source>
        <dbReference type="Pfam" id="PF25837"/>
    </source>
</evidence>
<evidence type="ECO:0000313" key="4">
    <source>
        <dbReference type="Proteomes" id="UP000275048"/>
    </source>
</evidence>
<keyword evidence="4" id="KW-1185">Reference proteome</keyword>
<dbReference type="EMBL" id="RHHB01000002">
    <property type="protein sequence ID" value="RNB51939.1"/>
    <property type="molecule type" value="Genomic_DNA"/>
</dbReference>
<accession>A0A3M8ALM4</accession>
<feature type="domain" description="D-apionate lactonase TIM barrel" evidence="2">
    <location>
        <begin position="279"/>
        <end position="539"/>
    </location>
</feature>
<organism evidence="3 4">
    <name type="scientific">Agromyces tardus</name>
    <dbReference type="NCBI Taxonomy" id="2583849"/>
    <lineage>
        <taxon>Bacteria</taxon>
        <taxon>Bacillati</taxon>
        <taxon>Actinomycetota</taxon>
        <taxon>Actinomycetes</taxon>
        <taxon>Micrococcales</taxon>
        <taxon>Microbacteriaceae</taxon>
        <taxon>Agromyces</taxon>
    </lineage>
</organism>
<dbReference type="Pfam" id="PF25838">
    <property type="entry name" value="Apionate_lact_M"/>
    <property type="match status" value="1"/>
</dbReference>
<dbReference type="Pfam" id="PF25837">
    <property type="entry name" value="Apionate_lact_N"/>
    <property type="match status" value="1"/>
</dbReference>
<name>A0A3M8ALM4_9MICO</name>
<reference evidence="3 4" key="1">
    <citation type="submission" date="2018-10" db="EMBL/GenBank/DDBJ databases">
        <title>Isolation, diversity and antibacterial activity of antinobacteria from the wheat rhizosphere soil.</title>
        <authorList>
            <person name="Sun T."/>
        </authorList>
    </citation>
    <scope>NUCLEOTIDE SEQUENCE [LARGE SCALE GENOMIC DNA]</scope>
    <source>
        <strain evidence="3 4">SJ-23</strain>
    </source>
</reference>
<dbReference type="OrthoDB" id="931854at2"/>
<dbReference type="AlphaFoldDB" id="A0A3M8ALM4"/>
<protein>
    <submittedName>
        <fullName evidence="3">Uncharacterized protein</fullName>
    </submittedName>
</protein>
<comment type="caution">
    <text evidence="3">The sequence shown here is derived from an EMBL/GenBank/DDBJ whole genome shotgun (WGS) entry which is preliminary data.</text>
</comment>
<dbReference type="RefSeq" id="WP_122935574.1">
    <property type="nucleotide sequence ID" value="NZ_JBHSNT010000044.1"/>
</dbReference>
<proteinExistence type="predicted"/>
<feature type="domain" description="D-apionate lactonase N-terminal" evidence="1">
    <location>
        <begin position="17"/>
        <end position="228"/>
    </location>
</feature>
<gene>
    <name evidence="3" type="ORF">EDM22_03085</name>
</gene>
<evidence type="ECO:0000313" key="3">
    <source>
        <dbReference type="EMBL" id="RNB51939.1"/>
    </source>
</evidence>
<dbReference type="InterPro" id="IPR058787">
    <property type="entry name" value="ApnL_M"/>
</dbReference>